<gene>
    <name evidence="1" type="ORF">FBZ90_11275</name>
</gene>
<proteinExistence type="predicted"/>
<evidence type="ECO:0000313" key="1">
    <source>
        <dbReference type="EMBL" id="TWB38586.1"/>
    </source>
</evidence>
<keyword evidence="2" id="KW-1185">Reference proteome</keyword>
<dbReference type="AlphaFoldDB" id="A0A560GX08"/>
<sequence length="71" mass="7580">MPQPASIVDIVDEDAKRRAIEEARASVAAGDVVDHDVVVRWLEQLLAGEKVPPVSGLIPATSAGPPRSIRR</sequence>
<name>A0A560GX08_9PROT</name>
<protein>
    <submittedName>
        <fullName evidence="1">Uncharacterized protein</fullName>
    </submittedName>
</protein>
<reference evidence="1 2" key="1">
    <citation type="submission" date="2019-06" db="EMBL/GenBank/DDBJ databases">
        <title>Genomic Encyclopedia of Type Strains, Phase IV (KMG-V): Genome sequencing to study the core and pangenomes of soil and plant-associated prokaryotes.</title>
        <authorList>
            <person name="Whitman W."/>
        </authorList>
    </citation>
    <scope>NUCLEOTIDE SEQUENCE [LARGE SCALE GENOMIC DNA]</scope>
    <source>
        <strain evidence="1 2">BR 11622</strain>
    </source>
</reference>
<dbReference type="Proteomes" id="UP000315751">
    <property type="component" value="Unassembled WGS sequence"/>
</dbReference>
<organism evidence="1 2">
    <name type="scientific">Nitrospirillum amazonense</name>
    <dbReference type="NCBI Taxonomy" id="28077"/>
    <lineage>
        <taxon>Bacteria</taxon>
        <taxon>Pseudomonadati</taxon>
        <taxon>Pseudomonadota</taxon>
        <taxon>Alphaproteobacteria</taxon>
        <taxon>Rhodospirillales</taxon>
        <taxon>Azospirillaceae</taxon>
        <taxon>Nitrospirillum</taxon>
    </lineage>
</organism>
<dbReference type="EMBL" id="VITR01000012">
    <property type="protein sequence ID" value="TWB38586.1"/>
    <property type="molecule type" value="Genomic_DNA"/>
</dbReference>
<accession>A0A560GX08</accession>
<comment type="caution">
    <text evidence="1">The sequence shown here is derived from an EMBL/GenBank/DDBJ whole genome shotgun (WGS) entry which is preliminary data.</text>
</comment>
<evidence type="ECO:0000313" key="2">
    <source>
        <dbReference type="Proteomes" id="UP000315751"/>
    </source>
</evidence>